<comment type="caution">
    <text evidence="2">The sequence shown here is derived from an EMBL/GenBank/DDBJ whole genome shotgun (WGS) entry which is preliminary data.</text>
</comment>
<dbReference type="AlphaFoldDB" id="A0A4V5PTX3"/>
<name>A0A4V5PTX3_9SPHN</name>
<feature type="region of interest" description="Disordered" evidence="1">
    <location>
        <begin position="80"/>
        <end position="99"/>
    </location>
</feature>
<keyword evidence="3" id="KW-1185">Reference proteome</keyword>
<dbReference type="RefSeq" id="WP_136943695.1">
    <property type="nucleotide sequence ID" value="NZ_SWKR01000002.1"/>
</dbReference>
<evidence type="ECO:0000313" key="2">
    <source>
        <dbReference type="EMBL" id="TKD51758.1"/>
    </source>
</evidence>
<gene>
    <name evidence="2" type="ORF">FBR43_14095</name>
</gene>
<organism evidence="2 3">
    <name type="scientific">Sphingomonas baiyangensis</name>
    <dbReference type="NCBI Taxonomy" id="2572576"/>
    <lineage>
        <taxon>Bacteria</taxon>
        <taxon>Pseudomonadati</taxon>
        <taxon>Pseudomonadota</taxon>
        <taxon>Alphaproteobacteria</taxon>
        <taxon>Sphingomonadales</taxon>
        <taxon>Sphingomonadaceae</taxon>
        <taxon>Sphingomonas</taxon>
    </lineage>
</organism>
<dbReference type="Proteomes" id="UP000309138">
    <property type="component" value="Unassembled WGS sequence"/>
</dbReference>
<proteinExistence type="predicted"/>
<reference evidence="2 3" key="1">
    <citation type="submission" date="2019-04" db="EMBL/GenBank/DDBJ databases">
        <authorList>
            <person name="Yang Y."/>
            <person name="Wei D."/>
        </authorList>
    </citation>
    <scope>NUCLEOTIDE SEQUENCE [LARGE SCALE GENOMIC DNA]</scope>
    <source>
        <strain evidence="2 3">L-1-4w-11</strain>
    </source>
</reference>
<protein>
    <recommendedName>
        <fullName evidence="4">TonB C-terminal domain-containing protein</fullName>
    </recommendedName>
</protein>
<dbReference type="EMBL" id="SWKR01000002">
    <property type="protein sequence ID" value="TKD51758.1"/>
    <property type="molecule type" value="Genomic_DNA"/>
</dbReference>
<evidence type="ECO:0000313" key="3">
    <source>
        <dbReference type="Proteomes" id="UP000309138"/>
    </source>
</evidence>
<evidence type="ECO:0000256" key="1">
    <source>
        <dbReference type="SAM" id="MobiDB-lite"/>
    </source>
</evidence>
<feature type="compositionally biased region" description="Basic and acidic residues" evidence="1">
    <location>
        <begin position="80"/>
        <end position="94"/>
    </location>
</feature>
<evidence type="ECO:0008006" key="4">
    <source>
        <dbReference type="Google" id="ProtNLM"/>
    </source>
</evidence>
<accession>A0A4V5PTX3</accession>
<dbReference type="OrthoDB" id="7585906at2"/>
<feature type="region of interest" description="Disordered" evidence="1">
    <location>
        <begin position="120"/>
        <end position="159"/>
    </location>
</feature>
<sequence>MAQALARRQRVSVMGGVIALHALLLLLLFAARMAVPPSDEVQKVLATFDVTDTPPPAIIVEPPPPLPDEIEAAPRGPAIDAREARPTPPEREPLLIDAPPPPASIAVPSIVRLPVPSVAPEAPASGRGSAGLGAGGADGPGGGEGGGGRGGAGSGAGSGRSLVLAEAEWIRQPTGRQWNSVWPMEKVPGSVRKIGGYAVLRCTVLPDNRARDCTAMYEEPTGKGVGKAAVALSEHFRVRPIRADGTPHASLVKIPVTFRLRER</sequence>
<feature type="compositionally biased region" description="Gly residues" evidence="1">
    <location>
        <begin position="128"/>
        <end position="158"/>
    </location>
</feature>